<proteinExistence type="predicted"/>
<evidence type="ECO:0000313" key="2">
    <source>
        <dbReference type="EMBL" id="KAK2120717.1"/>
    </source>
</evidence>
<reference evidence="2 3" key="1">
    <citation type="submission" date="2023-05" db="EMBL/GenBank/DDBJ databases">
        <title>B98-5 Cell Line De Novo Hybrid Assembly: An Optical Mapping Approach.</title>
        <authorList>
            <person name="Kananen K."/>
            <person name="Auerbach J.A."/>
            <person name="Kautto E."/>
            <person name="Blachly J.S."/>
        </authorList>
    </citation>
    <scope>NUCLEOTIDE SEQUENCE [LARGE SCALE GENOMIC DNA]</scope>
    <source>
        <strain evidence="2">B95-8</strain>
        <tissue evidence="2">Cell line</tissue>
    </source>
</reference>
<name>A0ABQ9WGB4_SAGOE</name>
<evidence type="ECO:0000313" key="3">
    <source>
        <dbReference type="Proteomes" id="UP001266305"/>
    </source>
</evidence>
<dbReference type="EMBL" id="JASSZA010000001">
    <property type="protein sequence ID" value="KAK2120717.1"/>
    <property type="molecule type" value="Genomic_DNA"/>
</dbReference>
<sequence>MTSAEDRQGVWVVRAPVRARVRCPAPAGAPGLGGSGSLHARGGQNRGQPDSIPEEEQQAHHSTDCPEQATG</sequence>
<protein>
    <submittedName>
        <fullName evidence="2">Uncharacterized protein</fullName>
    </submittedName>
</protein>
<dbReference type="Proteomes" id="UP001266305">
    <property type="component" value="Unassembled WGS sequence"/>
</dbReference>
<comment type="caution">
    <text evidence="2">The sequence shown here is derived from an EMBL/GenBank/DDBJ whole genome shotgun (WGS) entry which is preliminary data.</text>
</comment>
<accession>A0ABQ9WGB4</accession>
<keyword evidence="3" id="KW-1185">Reference proteome</keyword>
<evidence type="ECO:0000256" key="1">
    <source>
        <dbReference type="SAM" id="MobiDB-lite"/>
    </source>
</evidence>
<feature type="region of interest" description="Disordered" evidence="1">
    <location>
        <begin position="23"/>
        <end position="71"/>
    </location>
</feature>
<organism evidence="2 3">
    <name type="scientific">Saguinus oedipus</name>
    <name type="common">Cotton-top tamarin</name>
    <name type="synonym">Oedipomidas oedipus</name>
    <dbReference type="NCBI Taxonomy" id="9490"/>
    <lineage>
        <taxon>Eukaryota</taxon>
        <taxon>Metazoa</taxon>
        <taxon>Chordata</taxon>
        <taxon>Craniata</taxon>
        <taxon>Vertebrata</taxon>
        <taxon>Euteleostomi</taxon>
        <taxon>Mammalia</taxon>
        <taxon>Eutheria</taxon>
        <taxon>Euarchontoglires</taxon>
        <taxon>Primates</taxon>
        <taxon>Haplorrhini</taxon>
        <taxon>Platyrrhini</taxon>
        <taxon>Cebidae</taxon>
        <taxon>Callitrichinae</taxon>
        <taxon>Saguinus</taxon>
    </lineage>
</organism>
<gene>
    <name evidence="2" type="ORF">P7K49_002103</name>
</gene>